<evidence type="ECO:0000259" key="6">
    <source>
        <dbReference type="Pfam" id="PF08531"/>
    </source>
</evidence>
<feature type="domain" description="Alpha-L-rhamnosidase C-terminal" evidence="8">
    <location>
        <begin position="806"/>
        <end position="883"/>
    </location>
</feature>
<dbReference type="EC" id="3.2.1.40" evidence="2"/>
<dbReference type="PANTHER" id="PTHR33307:SF6">
    <property type="entry name" value="ALPHA-RHAMNOSIDASE (EUROFUNG)-RELATED"/>
    <property type="match status" value="1"/>
</dbReference>
<evidence type="ECO:0000259" key="5">
    <source>
        <dbReference type="Pfam" id="PF05592"/>
    </source>
</evidence>
<dbReference type="InterPro" id="IPR008902">
    <property type="entry name" value="Rhamnosid_concanavalin"/>
</dbReference>
<name>A0ABZ2YPE9_9BACT</name>
<dbReference type="InterPro" id="IPR013783">
    <property type="entry name" value="Ig-like_fold"/>
</dbReference>
<dbReference type="SUPFAM" id="SSF48208">
    <property type="entry name" value="Six-hairpin glycosidases"/>
    <property type="match status" value="1"/>
</dbReference>
<dbReference type="GO" id="GO:0016787">
    <property type="term" value="F:hydrolase activity"/>
    <property type="evidence" value="ECO:0007669"/>
    <property type="project" value="UniProtKB-KW"/>
</dbReference>
<evidence type="ECO:0000313" key="10">
    <source>
        <dbReference type="Proteomes" id="UP001485459"/>
    </source>
</evidence>
<evidence type="ECO:0000259" key="8">
    <source>
        <dbReference type="Pfam" id="PF17390"/>
    </source>
</evidence>
<dbReference type="Gene3D" id="1.50.10.10">
    <property type="match status" value="1"/>
</dbReference>
<sequence length="911" mass="101004">MHKRSYLFHVMASAAFAAALPCSVQAQSFLPEKLTTEYRTSPLGVATAQPRMSWQIKSTGRDFMQSAYEVRTGSNAAALAKGKEIGWQSGKVSSGESLHIPYGGGALSSRQRVFWQVRVYDRNGKASPWSQVASWEMGLLQPSDWSAQWIGRANDTTGKPGPSPIFRKPFHLAKPVQSARLFVTAHGLYEAHINGKRVGEDHLTPGWTAYDKRLQYQVYDITPLLQYGNNVIGATLGDGWYRGNLVFLNQRNTYGKTAALLLQMEVTYRDGSKETIASDGSWKTADSGPVRYSDIYNGETVDARMEMNGWASPGFNDAGWQSAAVLPLTKNNIVAQEGPGVRQKERLKPIKFITTPQGEAVVDFGQNMVGWVELKVKGNAGDTITIHHAEVLDKDGNFYTANLRAAKQENKYVLKGGGTETFAPRFTFQGFRYIRVKGIRQPLDTSLFTGVAVYSDMGETGSFTCSHPLINQLQQNIQWGQKGNFVDVPTDCPQRDERLGWTGDAQVFFNTASYNMNVTGFFTKWMKDVAADQRPNGDIPVVIPDVKSIPSPGSAGWGDVVTIIPWQFYQNYGDRRMLEVQYESMKKWVDYITKISRNELWNHGPHFGDWLFYSAPYDNDGRSAITDKYLIAQAFYIHSTQNLINAAKVLGNSGDVAKYEELIKRLKNAFLREYVTPNGRLVSSTQTAYVLALNFDILPEEQRATAAQRLVDNIGAYGNHLTTGFLGTPYLCHVLTRFGHTDVAYKLLMQQSYPSWLYPVKMGATTIWERWDGIKPDGTFQDVGMNSFNHYAYGAIGDWMYKTVTGIQPDPAAPGYKQFRIQPRPGGGLTHASAEFKSLYGTIASKWKIDGGKLKLEVSVPANTSAKIVLPGAASATVTESGKVVQATAEGNDASLQVGSGNYAFEYSYSK</sequence>
<dbReference type="Pfam" id="PF05592">
    <property type="entry name" value="Bac_rhamnosid"/>
    <property type="match status" value="1"/>
</dbReference>
<evidence type="ECO:0000313" key="9">
    <source>
        <dbReference type="EMBL" id="WZN41634.1"/>
    </source>
</evidence>
<dbReference type="InterPro" id="IPR008928">
    <property type="entry name" value="6-hairpin_glycosidase_sf"/>
</dbReference>
<dbReference type="Proteomes" id="UP001485459">
    <property type="component" value="Chromosome"/>
</dbReference>
<reference evidence="10" key="1">
    <citation type="submission" date="2024-03" db="EMBL/GenBank/DDBJ databases">
        <title>Chitinophaga horti sp. nov., isolated from garden soil.</title>
        <authorList>
            <person name="Lee D.S."/>
            <person name="Han D.M."/>
            <person name="Baek J.H."/>
            <person name="Choi D.G."/>
            <person name="Jeon J.H."/>
            <person name="Jeon C.O."/>
        </authorList>
    </citation>
    <scope>NUCLEOTIDE SEQUENCE [LARGE SCALE GENOMIC DNA]</scope>
    <source>
        <strain evidence="10">GPA1</strain>
    </source>
</reference>
<dbReference type="Pfam" id="PF17390">
    <property type="entry name" value="Bac_rhamnosid_C"/>
    <property type="match status" value="1"/>
</dbReference>
<feature type="domain" description="Bacterial alpha-L-rhamnosidase N-terminal" evidence="6">
    <location>
        <begin position="174"/>
        <end position="345"/>
    </location>
</feature>
<dbReference type="Pfam" id="PF25788">
    <property type="entry name" value="Ig_Rha78A_N"/>
    <property type="match status" value="1"/>
</dbReference>
<dbReference type="InterPro" id="IPR035396">
    <property type="entry name" value="Bac_rhamnosid6H"/>
</dbReference>
<feature type="domain" description="Alpha-L-rhamnosidase concanavalin-like" evidence="5">
    <location>
        <begin position="354"/>
        <end position="454"/>
    </location>
</feature>
<evidence type="ECO:0000259" key="7">
    <source>
        <dbReference type="Pfam" id="PF17389"/>
    </source>
</evidence>
<dbReference type="InterPro" id="IPR012341">
    <property type="entry name" value="6hp_glycosidase-like_sf"/>
</dbReference>
<evidence type="ECO:0000256" key="2">
    <source>
        <dbReference type="ARBA" id="ARBA00012652"/>
    </source>
</evidence>
<comment type="catalytic activity">
    <reaction evidence="1">
        <text>Hydrolysis of terminal non-reducing alpha-L-rhamnose residues in alpha-L-rhamnosides.</text>
        <dbReference type="EC" id="3.2.1.40"/>
    </reaction>
</comment>
<evidence type="ECO:0000256" key="1">
    <source>
        <dbReference type="ARBA" id="ARBA00001445"/>
    </source>
</evidence>
<keyword evidence="3 9" id="KW-0378">Hydrolase</keyword>
<keyword evidence="4" id="KW-0732">Signal</keyword>
<organism evidence="9 10">
    <name type="scientific">Chitinophaga pollutisoli</name>
    <dbReference type="NCBI Taxonomy" id="3133966"/>
    <lineage>
        <taxon>Bacteria</taxon>
        <taxon>Pseudomonadati</taxon>
        <taxon>Bacteroidota</taxon>
        <taxon>Chitinophagia</taxon>
        <taxon>Chitinophagales</taxon>
        <taxon>Chitinophagaceae</taxon>
        <taxon>Chitinophaga</taxon>
    </lineage>
</organism>
<accession>A0ABZ2YPE9</accession>
<dbReference type="Gene3D" id="2.60.40.10">
    <property type="entry name" value="Immunoglobulins"/>
    <property type="match status" value="1"/>
</dbReference>
<dbReference type="Gene3D" id="2.60.120.260">
    <property type="entry name" value="Galactose-binding domain-like"/>
    <property type="match status" value="2"/>
</dbReference>
<feature type="domain" description="Alpha-L-rhamnosidase six-hairpin glycosidase" evidence="7">
    <location>
        <begin position="459"/>
        <end position="804"/>
    </location>
</feature>
<protein>
    <recommendedName>
        <fullName evidence="2">alpha-L-rhamnosidase</fullName>
        <ecNumber evidence="2">3.2.1.40</ecNumber>
    </recommendedName>
</protein>
<keyword evidence="10" id="KW-1185">Reference proteome</keyword>
<dbReference type="Pfam" id="PF08531">
    <property type="entry name" value="Bac_rhamnosid_N"/>
    <property type="match status" value="1"/>
</dbReference>
<dbReference type="InterPro" id="IPR016007">
    <property type="entry name" value="Alpha_rhamnosid"/>
</dbReference>
<dbReference type="Gene3D" id="2.60.420.10">
    <property type="entry name" value="Maltose phosphorylase, domain 3"/>
    <property type="match status" value="1"/>
</dbReference>
<dbReference type="PIRSF" id="PIRSF010631">
    <property type="entry name" value="A-rhamnsds"/>
    <property type="match status" value="1"/>
</dbReference>
<dbReference type="Pfam" id="PF17389">
    <property type="entry name" value="Bac_rhamnosid6H"/>
    <property type="match status" value="1"/>
</dbReference>
<feature type="chain" id="PRO_5046371070" description="alpha-L-rhamnosidase" evidence="4">
    <location>
        <begin position="27"/>
        <end position="911"/>
    </location>
</feature>
<dbReference type="EMBL" id="CP149822">
    <property type="protein sequence ID" value="WZN41634.1"/>
    <property type="molecule type" value="Genomic_DNA"/>
</dbReference>
<feature type="signal peptide" evidence="4">
    <location>
        <begin position="1"/>
        <end position="26"/>
    </location>
</feature>
<evidence type="ECO:0000256" key="4">
    <source>
        <dbReference type="SAM" id="SignalP"/>
    </source>
</evidence>
<dbReference type="InterPro" id="IPR035398">
    <property type="entry name" value="Bac_rhamnosid_C"/>
</dbReference>
<gene>
    <name evidence="9" type="ORF">WJU16_01095</name>
</gene>
<dbReference type="InterPro" id="IPR013737">
    <property type="entry name" value="Bac_rhamnosid_N"/>
</dbReference>
<proteinExistence type="predicted"/>
<dbReference type="RefSeq" id="WP_341836483.1">
    <property type="nucleotide sequence ID" value="NZ_CP149822.1"/>
</dbReference>
<dbReference type="PANTHER" id="PTHR33307">
    <property type="entry name" value="ALPHA-RHAMNOSIDASE (EUROFUNG)"/>
    <property type="match status" value="1"/>
</dbReference>
<evidence type="ECO:0000256" key="3">
    <source>
        <dbReference type="ARBA" id="ARBA00022801"/>
    </source>
</evidence>